<dbReference type="AlphaFoldDB" id="V9Z5S3"/>
<protein>
    <submittedName>
        <fullName evidence="1">Uncharacterized protein</fullName>
    </submittedName>
</protein>
<dbReference type="RefSeq" id="WP_024126704.1">
    <property type="nucleotide sequence ID" value="NC_023284.1"/>
</dbReference>
<gene>
    <name evidence="1" type="ORF">pFRL4_91</name>
</gene>
<dbReference type="EMBL" id="KF602049">
    <property type="protein sequence ID" value="AHE39324.1"/>
    <property type="molecule type" value="Genomic_DNA"/>
</dbReference>
<reference evidence="1" key="1">
    <citation type="submission" date="2013-09" db="EMBL/GenBank/DDBJ databases">
        <title>Complete nucleotide sequence of Streptomyces linear plasmid pFRL4.</title>
        <authorList>
            <person name="Chen Z."/>
            <person name="Fang P."/>
            <person name="Qin Z."/>
        </authorList>
    </citation>
    <scope>NUCLEOTIDE SEQUENCE</scope>
    <source>
        <plasmid evidence="1">pFRL4</plasmid>
    </source>
</reference>
<accession>V9Z5S3</accession>
<proteinExistence type="predicted"/>
<evidence type="ECO:0000313" key="1">
    <source>
        <dbReference type="EMBL" id="AHE39324.1"/>
    </source>
</evidence>
<geneLocation type="plasmid" evidence="1">
    <name>pFRL4</name>
</geneLocation>
<organism evidence="1">
    <name type="scientific">Streptomyces sp. F2</name>
    <dbReference type="NCBI Taxonomy" id="317660"/>
    <lineage>
        <taxon>Bacteria</taxon>
        <taxon>Bacillati</taxon>
        <taxon>Actinomycetota</taxon>
        <taxon>Actinomycetes</taxon>
        <taxon>Kitasatosporales</taxon>
        <taxon>Streptomycetaceae</taxon>
        <taxon>Streptomyces</taxon>
    </lineage>
</organism>
<name>V9Z5S3_9ACTN</name>
<sequence>MAPRLLAAGLVLAASACSPLTVPGSTANAAPAHAPAAAGQR</sequence>
<keyword evidence="1" id="KW-0614">Plasmid</keyword>
<dbReference type="PROSITE" id="PS51257">
    <property type="entry name" value="PROKAR_LIPOPROTEIN"/>
    <property type="match status" value="1"/>
</dbReference>